<proteinExistence type="predicted"/>
<reference evidence="2 3" key="1">
    <citation type="journal article" date="2021" name="Commun. Biol.">
        <title>The genome of Shorea leprosula (Dipterocarpaceae) highlights the ecological relevance of drought in aseasonal tropical rainforests.</title>
        <authorList>
            <person name="Ng K.K.S."/>
            <person name="Kobayashi M.J."/>
            <person name="Fawcett J.A."/>
            <person name="Hatakeyama M."/>
            <person name="Paape T."/>
            <person name="Ng C.H."/>
            <person name="Ang C.C."/>
            <person name="Tnah L.H."/>
            <person name="Lee C.T."/>
            <person name="Nishiyama T."/>
            <person name="Sese J."/>
            <person name="O'Brien M.J."/>
            <person name="Copetti D."/>
            <person name="Mohd Noor M.I."/>
            <person name="Ong R.C."/>
            <person name="Putra M."/>
            <person name="Sireger I.Z."/>
            <person name="Indrioko S."/>
            <person name="Kosugi Y."/>
            <person name="Izuno A."/>
            <person name="Isagi Y."/>
            <person name="Lee S.L."/>
            <person name="Shimizu K.K."/>
        </authorList>
    </citation>
    <scope>NUCLEOTIDE SEQUENCE [LARGE SCALE GENOMIC DNA]</scope>
    <source>
        <strain evidence="2">214</strain>
    </source>
</reference>
<dbReference type="EMBL" id="BPVZ01000191">
    <property type="protein sequence ID" value="GKV45169.1"/>
    <property type="molecule type" value="Genomic_DNA"/>
</dbReference>
<gene>
    <name evidence="2" type="ORF">SLEP1_g52279</name>
</gene>
<evidence type="ECO:0000313" key="3">
    <source>
        <dbReference type="Proteomes" id="UP001054252"/>
    </source>
</evidence>
<comment type="caution">
    <text evidence="2">The sequence shown here is derived from an EMBL/GenBank/DDBJ whole genome shotgun (WGS) entry which is preliminary data.</text>
</comment>
<sequence length="233" mass="25475">MRKRTQLKKWKVGGVKCKVYPKPIKPNPKPTKLKPNYPKPKAYQLPKPKIPKSQNQKLPKNPKPKPTNYPSPKSQYPFNPNPKKRKKEKKRRCLEPSLSPSNLFSSPSNLFFSRTSSRPAPCALRPEPRSPARPSLAPAPACALAPCSTPDVPPAPRSHAIITPAPALHRICINLAPALRQPSSAPNPLAACCAEPALLARLHSAPAIMPSAPSHAPASARYSTCQKIFIIID</sequence>
<evidence type="ECO:0000256" key="1">
    <source>
        <dbReference type="SAM" id="MobiDB-lite"/>
    </source>
</evidence>
<keyword evidence="3" id="KW-1185">Reference proteome</keyword>
<organism evidence="2 3">
    <name type="scientific">Rubroshorea leprosula</name>
    <dbReference type="NCBI Taxonomy" id="152421"/>
    <lineage>
        <taxon>Eukaryota</taxon>
        <taxon>Viridiplantae</taxon>
        <taxon>Streptophyta</taxon>
        <taxon>Embryophyta</taxon>
        <taxon>Tracheophyta</taxon>
        <taxon>Spermatophyta</taxon>
        <taxon>Magnoliopsida</taxon>
        <taxon>eudicotyledons</taxon>
        <taxon>Gunneridae</taxon>
        <taxon>Pentapetalae</taxon>
        <taxon>rosids</taxon>
        <taxon>malvids</taxon>
        <taxon>Malvales</taxon>
        <taxon>Dipterocarpaceae</taxon>
        <taxon>Rubroshorea</taxon>
    </lineage>
</organism>
<accession>A0AAV5M5T0</accession>
<dbReference type="Proteomes" id="UP001054252">
    <property type="component" value="Unassembled WGS sequence"/>
</dbReference>
<feature type="compositionally biased region" description="Basic residues" evidence="1">
    <location>
        <begin position="82"/>
        <end position="92"/>
    </location>
</feature>
<feature type="compositionally biased region" description="Basic residues" evidence="1">
    <location>
        <begin position="1"/>
        <end position="11"/>
    </location>
</feature>
<dbReference type="AlphaFoldDB" id="A0AAV5M5T0"/>
<name>A0AAV5M5T0_9ROSI</name>
<feature type="region of interest" description="Disordered" evidence="1">
    <location>
        <begin position="1"/>
        <end position="101"/>
    </location>
</feature>
<protein>
    <submittedName>
        <fullName evidence="2">Uncharacterized protein</fullName>
    </submittedName>
</protein>
<feature type="compositionally biased region" description="Low complexity" evidence="1">
    <location>
        <begin position="12"/>
        <end position="22"/>
    </location>
</feature>
<evidence type="ECO:0000313" key="2">
    <source>
        <dbReference type="EMBL" id="GKV45169.1"/>
    </source>
</evidence>